<reference evidence="6 7" key="1">
    <citation type="submission" date="2019-02" db="EMBL/GenBank/DDBJ databases">
        <title>Deep-cultivation of Planctomycetes and their phenomic and genomic characterization uncovers novel biology.</title>
        <authorList>
            <person name="Wiegand S."/>
            <person name="Jogler M."/>
            <person name="Boedeker C."/>
            <person name="Pinto D."/>
            <person name="Vollmers J."/>
            <person name="Rivas-Marin E."/>
            <person name="Kohn T."/>
            <person name="Peeters S.H."/>
            <person name="Heuer A."/>
            <person name="Rast P."/>
            <person name="Oberbeckmann S."/>
            <person name="Bunk B."/>
            <person name="Jeske O."/>
            <person name="Meyerdierks A."/>
            <person name="Storesund J.E."/>
            <person name="Kallscheuer N."/>
            <person name="Luecker S."/>
            <person name="Lage O.M."/>
            <person name="Pohl T."/>
            <person name="Merkel B.J."/>
            <person name="Hornburger P."/>
            <person name="Mueller R.-W."/>
            <person name="Bruemmer F."/>
            <person name="Labrenz M."/>
            <person name="Spormann A.M."/>
            <person name="Op den Camp H."/>
            <person name="Overmann J."/>
            <person name="Amann R."/>
            <person name="Jetten M.S.M."/>
            <person name="Mascher T."/>
            <person name="Medema M.H."/>
            <person name="Devos D.P."/>
            <person name="Kaster A.-K."/>
            <person name="Ovreas L."/>
            <person name="Rohde M."/>
            <person name="Galperin M.Y."/>
            <person name="Jogler C."/>
        </authorList>
    </citation>
    <scope>NUCLEOTIDE SEQUENCE [LARGE SCALE GENOMIC DNA]</scope>
    <source>
        <strain evidence="6 7">TBK1r</strain>
    </source>
</reference>
<dbReference type="Gene3D" id="3.30.9.10">
    <property type="entry name" value="D-Amino Acid Oxidase, subunit A, domain 2"/>
    <property type="match status" value="1"/>
</dbReference>
<dbReference type="PANTHER" id="PTHR10961:SF7">
    <property type="entry name" value="FAD DEPENDENT OXIDOREDUCTASE DOMAIN-CONTAINING PROTEIN"/>
    <property type="match status" value="1"/>
</dbReference>
<keyword evidence="2" id="KW-0285">Flavoprotein</keyword>
<dbReference type="Gene3D" id="3.50.50.60">
    <property type="entry name" value="FAD/NAD(P)-binding domain"/>
    <property type="match status" value="1"/>
</dbReference>
<sequence>MANWDVIVIGLGGVGSAAAYHLAARGCRVLGLDQHHRLHTYGSSHGKTRIIRQAYFEHPSYVPLLRRAYELWNELEQAADEHLFHRTGLVELGPKEGVVIPGVLRSAAEHGLAIEELPIAEVARRWPGLAARELHSQSQWQAVIEKDAGYLRVEACVEAHLRLAEQASATLQHERPVRHWRASPHGVEVTTDDGVEHADRLVIAGGPWSGQLLSGLGIRLSVLRKYQYWYAPQQTGYDQRDGFPCFFHETPTGYFYGFPSNDRDGLKVSRHSGGTPIVSPTPAHPPDHADQSLIEDYLKAFLPGVGNHLQAQVGCYYTMTPDEHFIVDVHPDHPQVAIVAGLSGHGFKFTSVLGEIASQLVLDGQTTLETSLLRLERRHNT</sequence>
<evidence type="ECO:0000313" key="6">
    <source>
        <dbReference type="EMBL" id="QDV84342.1"/>
    </source>
</evidence>
<evidence type="ECO:0000256" key="4">
    <source>
        <dbReference type="ARBA" id="ARBA00023002"/>
    </source>
</evidence>
<dbReference type="NCBIfam" id="NF008425">
    <property type="entry name" value="PRK11259.1"/>
    <property type="match status" value="1"/>
</dbReference>
<evidence type="ECO:0000256" key="2">
    <source>
        <dbReference type="ARBA" id="ARBA00022630"/>
    </source>
</evidence>
<accession>A0ABX5XRF8</accession>
<dbReference type="SUPFAM" id="SSF54373">
    <property type="entry name" value="FAD-linked reductases, C-terminal domain"/>
    <property type="match status" value="1"/>
</dbReference>
<dbReference type="PANTHER" id="PTHR10961">
    <property type="entry name" value="PEROXISOMAL SARCOSINE OXIDASE"/>
    <property type="match status" value="1"/>
</dbReference>
<dbReference type="InterPro" id="IPR006076">
    <property type="entry name" value="FAD-dep_OxRdtase"/>
</dbReference>
<feature type="domain" description="FAD dependent oxidoreductase" evidence="5">
    <location>
        <begin position="5"/>
        <end position="360"/>
    </location>
</feature>
<proteinExistence type="predicted"/>
<dbReference type="EMBL" id="CP036432">
    <property type="protein sequence ID" value="QDV84342.1"/>
    <property type="molecule type" value="Genomic_DNA"/>
</dbReference>
<evidence type="ECO:0000259" key="5">
    <source>
        <dbReference type="Pfam" id="PF01266"/>
    </source>
</evidence>
<keyword evidence="7" id="KW-1185">Reference proteome</keyword>
<dbReference type="RefSeq" id="WP_145212472.1">
    <property type="nucleotide sequence ID" value="NZ_CP036432.1"/>
</dbReference>
<dbReference type="Pfam" id="PF01266">
    <property type="entry name" value="DAO"/>
    <property type="match status" value="1"/>
</dbReference>
<organism evidence="6 7">
    <name type="scientific">Stieleria magnilauensis</name>
    <dbReference type="NCBI Taxonomy" id="2527963"/>
    <lineage>
        <taxon>Bacteria</taxon>
        <taxon>Pseudomonadati</taxon>
        <taxon>Planctomycetota</taxon>
        <taxon>Planctomycetia</taxon>
        <taxon>Pirellulales</taxon>
        <taxon>Pirellulaceae</taxon>
        <taxon>Stieleria</taxon>
    </lineage>
</organism>
<dbReference type="Proteomes" id="UP000318081">
    <property type="component" value="Chromosome"/>
</dbReference>
<dbReference type="InterPro" id="IPR036188">
    <property type="entry name" value="FAD/NAD-bd_sf"/>
</dbReference>
<dbReference type="InterPro" id="IPR045170">
    <property type="entry name" value="MTOX"/>
</dbReference>
<gene>
    <name evidence="6" type="primary">soxA</name>
    <name evidence="6" type="ORF">TBK1r_32870</name>
</gene>
<dbReference type="SUPFAM" id="SSF51905">
    <property type="entry name" value="FAD/NAD(P)-binding domain"/>
    <property type="match status" value="1"/>
</dbReference>
<dbReference type="EC" id="1.5.3.1" evidence="6"/>
<keyword evidence="3" id="KW-0274">FAD</keyword>
<evidence type="ECO:0000313" key="7">
    <source>
        <dbReference type="Proteomes" id="UP000318081"/>
    </source>
</evidence>
<comment type="cofactor">
    <cofactor evidence="1">
        <name>FAD</name>
        <dbReference type="ChEBI" id="CHEBI:57692"/>
    </cofactor>
</comment>
<evidence type="ECO:0000256" key="3">
    <source>
        <dbReference type="ARBA" id="ARBA00022827"/>
    </source>
</evidence>
<name>A0ABX5XRF8_9BACT</name>
<protein>
    <submittedName>
        <fullName evidence="6">Monomeric sarcosine oxidase</fullName>
        <ecNumber evidence="6">1.5.3.1</ecNumber>
    </submittedName>
</protein>
<keyword evidence="4 6" id="KW-0560">Oxidoreductase</keyword>
<evidence type="ECO:0000256" key="1">
    <source>
        <dbReference type="ARBA" id="ARBA00001974"/>
    </source>
</evidence>
<dbReference type="GO" id="GO:0008115">
    <property type="term" value="F:sarcosine oxidase activity"/>
    <property type="evidence" value="ECO:0007669"/>
    <property type="project" value="UniProtKB-EC"/>
</dbReference>